<dbReference type="EMBL" id="LQPE01000063">
    <property type="protein sequence ID" value="ORW06395.1"/>
    <property type="molecule type" value="Genomic_DNA"/>
</dbReference>
<comment type="caution">
    <text evidence="1">The sequence shown here is derived from an EMBL/GenBank/DDBJ whole genome shotgun (WGS) entry which is preliminary data.</text>
</comment>
<organism evidence="1 2">
    <name type="scientific">Mycobacterium kyorinense</name>
    <dbReference type="NCBI Taxonomy" id="487514"/>
    <lineage>
        <taxon>Bacteria</taxon>
        <taxon>Bacillati</taxon>
        <taxon>Actinomycetota</taxon>
        <taxon>Actinomycetes</taxon>
        <taxon>Mycobacteriales</taxon>
        <taxon>Mycobacteriaceae</taxon>
        <taxon>Mycobacterium</taxon>
    </lineage>
</organism>
<dbReference type="RefSeq" id="WP_085241193.1">
    <property type="nucleotide sequence ID" value="NZ_LQPE01000063.1"/>
</dbReference>
<dbReference type="Proteomes" id="UP000193487">
    <property type="component" value="Unassembled WGS sequence"/>
</dbReference>
<accession>A0A1X1Y5P7</accession>
<evidence type="ECO:0000313" key="1">
    <source>
        <dbReference type="EMBL" id="ORW06395.1"/>
    </source>
</evidence>
<protein>
    <submittedName>
        <fullName evidence="1">Uncharacterized protein</fullName>
    </submittedName>
</protein>
<name>A0A1X1Y5P7_9MYCO</name>
<gene>
    <name evidence="1" type="ORF">AWC14_25700</name>
</gene>
<proteinExistence type="predicted"/>
<dbReference type="OrthoDB" id="5195868at2"/>
<dbReference type="AlphaFoldDB" id="A0A1X1Y5P7"/>
<evidence type="ECO:0000313" key="2">
    <source>
        <dbReference type="Proteomes" id="UP000193487"/>
    </source>
</evidence>
<sequence>MTAAAKQRHRWAHHGAYSSTCLNCGTTALKRPHPYGRYWFTEWHLPDGTFVNNYNGEPTPPCPGRAESAAVPA</sequence>
<reference evidence="1 2" key="1">
    <citation type="submission" date="2016-01" db="EMBL/GenBank/DDBJ databases">
        <title>The new phylogeny of the genus Mycobacterium.</title>
        <authorList>
            <person name="Tarcisio F."/>
            <person name="Conor M."/>
            <person name="Antonella G."/>
            <person name="Elisabetta G."/>
            <person name="Giulia F.S."/>
            <person name="Sara T."/>
            <person name="Anna F."/>
            <person name="Clotilde B."/>
            <person name="Roberto B."/>
            <person name="Veronica D.S."/>
            <person name="Fabio R."/>
            <person name="Monica P."/>
            <person name="Olivier J."/>
            <person name="Enrico T."/>
            <person name="Nicola S."/>
        </authorList>
    </citation>
    <scope>NUCLEOTIDE SEQUENCE [LARGE SCALE GENOMIC DNA]</scope>
    <source>
        <strain evidence="1 2">DSM 45166</strain>
    </source>
</reference>
<keyword evidence="2" id="KW-1185">Reference proteome</keyword>